<dbReference type="InterPro" id="IPR050168">
    <property type="entry name" value="AAA_ATPase_domain"/>
</dbReference>
<dbReference type="EMBL" id="GG670888">
    <property type="protein sequence ID" value="EER19944.1"/>
    <property type="molecule type" value="Genomic_DNA"/>
</dbReference>
<dbReference type="SUPFAM" id="SSF52540">
    <property type="entry name" value="P-loop containing nucleoside triphosphate hydrolases"/>
    <property type="match status" value="2"/>
</dbReference>
<dbReference type="FunFam" id="3.40.50.300:FF:000365">
    <property type="entry name" value="Ribosome biogenesis ATPase RIX7"/>
    <property type="match status" value="1"/>
</dbReference>
<keyword evidence="8" id="KW-1185">Reference proteome</keyword>
<dbReference type="FunFam" id="3.40.50.300:FF:000018">
    <property type="entry name" value="Cell division control 48"/>
    <property type="match status" value="1"/>
</dbReference>
<dbReference type="GO" id="GO:0016887">
    <property type="term" value="F:ATP hydrolysis activity"/>
    <property type="evidence" value="ECO:0007669"/>
    <property type="project" value="InterPro"/>
</dbReference>
<name>C5K6M4_PERM5</name>
<dbReference type="GeneID" id="9058810"/>
<keyword evidence="4" id="KW-0067">ATP-binding</keyword>
<dbReference type="InterPro" id="IPR041569">
    <property type="entry name" value="AAA_lid_3"/>
</dbReference>
<evidence type="ECO:0000256" key="3">
    <source>
        <dbReference type="ARBA" id="ARBA00022741"/>
    </source>
</evidence>
<comment type="similarity">
    <text evidence="1">Belongs to the AAA ATPase family.</text>
</comment>
<dbReference type="GO" id="GO:0042254">
    <property type="term" value="P:ribosome biogenesis"/>
    <property type="evidence" value="ECO:0007669"/>
    <property type="project" value="TreeGrafter"/>
</dbReference>
<dbReference type="OMA" id="GLWSTHR"/>
<dbReference type="RefSeq" id="XP_002788148.1">
    <property type="nucleotide sequence ID" value="XM_002788102.1"/>
</dbReference>
<accession>C5K6M4</accession>
<keyword evidence="2" id="KW-0677">Repeat</keyword>
<feature type="region of interest" description="Disordered" evidence="5">
    <location>
        <begin position="99"/>
        <end position="137"/>
    </location>
</feature>
<evidence type="ECO:0000256" key="2">
    <source>
        <dbReference type="ARBA" id="ARBA00022737"/>
    </source>
</evidence>
<dbReference type="GO" id="GO:0005524">
    <property type="term" value="F:ATP binding"/>
    <property type="evidence" value="ECO:0007669"/>
    <property type="project" value="UniProtKB-KW"/>
</dbReference>
<dbReference type="PROSITE" id="PS00674">
    <property type="entry name" value="AAA"/>
    <property type="match status" value="1"/>
</dbReference>
<gene>
    <name evidence="7" type="ORF">Pmar_PMAR006840</name>
</gene>
<dbReference type="GO" id="GO:0003723">
    <property type="term" value="F:RNA binding"/>
    <property type="evidence" value="ECO:0007669"/>
    <property type="project" value="TreeGrafter"/>
</dbReference>
<dbReference type="InterPro" id="IPR027417">
    <property type="entry name" value="P-loop_NTPase"/>
</dbReference>
<dbReference type="GO" id="GO:1990275">
    <property type="term" value="F:preribosome binding"/>
    <property type="evidence" value="ECO:0007669"/>
    <property type="project" value="TreeGrafter"/>
</dbReference>
<dbReference type="PANTHER" id="PTHR23077">
    <property type="entry name" value="AAA-FAMILY ATPASE"/>
    <property type="match status" value="1"/>
</dbReference>
<evidence type="ECO:0000256" key="5">
    <source>
        <dbReference type="SAM" id="MobiDB-lite"/>
    </source>
</evidence>
<dbReference type="Gene3D" id="3.40.50.300">
    <property type="entry name" value="P-loop containing nucleotide triphosphate hydrolases"/>
    <property type="match status" value="2"/>
</dbReference>
<protein>
    <submittedName>
        <fullName evidence="7">AAA ATPase, putative</fullName>
    </submittedName>
</protein>
<dbReference type="InterPro" id="IPR003960">
    <property type="entry name" value="ATPase_AAA_CS"/>
</dbReference>
<dbReference type="SMART" id="SM00382">
    <property type="entry name" value="AAA"/>
    <property type="match status" value="2"/>
</dbReference>
<dbReference type="Gene3D" id="1.10.8.60">
    <property type="match status" value="2"/>
</dbReference>
<reference evidence="7 8" key="1">
    <citation type="submission" date="2008-07" db="EMBL/GenBank/DDBJ databases">
        <authorList>
            <person name="El-Sayed N."/>
            <person name="Caler E."/>
            <person name="Inman J."/>
            <person name="Amedeo P."/>
            <person name="Hass B."/>
            <person name="Wortman J."/>
        </authorList>
    </citation>
    <scope>NUCLEOTIDE SEQUENCE [LARGE SCALE GENOMIC DNA]</scope>
    <source>
        <strain evidence="8">ATCC 50983 / TXsc</strain>
    </source>
</reference>
<dbReference type="CDD" id="cd19511">
    <property type="entry name" value="RecA-like_CDC48_r2-like"/>
    <property type="match status" value="1"/>
</dbReference>
<proteinExistence type="inferred from homology"/>
<dbReference type="PANTHER" id="PTHR23077:SF171">
    <property type="entry name" value="NUCLEAR VALOSIN-CONTAINING PROTEIN-LIKE"/>
    <property type="match status" value="1"/>
</dbReference>
<feature type="domain" description="AAA+ ATPase" evidence="6">
    <location>
        <begin position="202"/>
        <end position="337"/>
    </location>
</feature>
<dbReference type="InParanoid" id="C5K6M4"/>
<feature type="domain" description="AAA+ ATPase" evidence="6">
    <location>
        <begin position="473"/>
        <end position="610"/>
    </location>
</feature>
<keyword evidence="3" id="KW-0547">Nucleotide-binding</keyword>
<dbReference type="InterPro" id="IPR003959">
    <property type="entry name" value="ATPase_AAA_core"/>
</dbReference>
<dbReference type="GO" id="GO:0005634">
    <property type="term" value="C:nucleus"/>
    <property type="evidence" value="ECO:0007669"/>
    <property type="project" value="TreeGrafter"/>
</dbReference>
<feature type="region of interest" description="Disordered" evidence="5">
    <location>
        <begin position="50"/>
        <end position="87"/>
    </location>
</feature>
<dbReference type="Proteomes" id="UP000007800">
    <property type="component" value="Unassembled WGS sequence"/>
</dbReference>
<organism evidence="8">
    <name type="scientific">Perkinsus marinus (strain ATCC 50983 / TXsc)</name>
    <dbReference type="NCBI Taxonomy" id="423536"/>
    <lineage>
        <taxon>Eukaryota</taxon>
        <taxon>Sar</taxon>
        <taxon>Alveolata</taxon>
        <taxon>Perkinsozoa</taxon>
        <taxon>Perkinsea</taxon>
        <taxon>Perkinsida</taxon>
        <taxon>Perkinsidae</taxon>
        <taxon>Perkinsus</taxon>
    </lineage>
</organism>
<sequence length="713" mass="77162">MVDRLLLSRIHATSRDGDTRNVTEIVTKLREKWPEYRRLKMPVLTRVVQGEFPPPPKPAPCVGTGSTTPSSSEEETSTKAPPDTTAMNDALDNMYLRHQQKQQEEDSSEGVAPLPPTPAAAAGAESKPVSAKKRKRARLQGAYMNDLLAGSDSSQKKFEPEPRPELRLANVGGFEKVKADIEDLIIRPISHRDVYENLGVSPPVGVLLHGPPGSGKTMLATAIAGELGCAWFKVSAPEIVSGVSGESEATLRSLFATAVSNAPCIVLIDEIDAICPRRETAAREMERRIVSQMQISMDALWKTGVVVIGTTSRPDSVEPALRRSGRFDREIAMGMPDRAARAMILRTVTNGMSLAEDVDIVELGRRCPGYVGADLSALAVEAAMCAAKRSVDALEERKGDGDEAMCPTNITMDDFTAALGKVQPSAKREGFSTVPDVTWEDVGSLRALKDELNDCICAPILYSEIHEKFGLTVPAGVLLFGPPGCGKTLLAKAVANASNANFISVKGPELINKYVGESERGIRQVFQRAATSSPCVIFFDEIDAIVPSRQNSDSSQSSERVVNQLLSELDGMNSRREVFVIAATNRPDIIDPAILRPGRLGRLLYVPLPDEPGRADILATLLKKLPVSDDVDVKELGARTVRFSGADLANLVREASMRAVKRIIQGGKGQSMDTELITVEDFTDVLGKLSPSVSEADERRYLDMKASLHTTIV</sequence>
<dbReference type="InterPro" id="IPR003593">
    <property type="entry name" value="AAA+_ATPase"/>
</dbReference>
<dbReference type="Pfam" id="PF17862">
    <property type="entry name" value="AAA_lid_3"/>
    <property type="match status" value="2"/>
</dbReference>
<dbReference type="OrthoDB" id="27435at2759"/>
<evidence type="ECO:0000313" key="8">
    <source>
        <dbReference type="Proteomes" id="UP000007800"/>
    </source>
</evidence>
<dbReference type="AlphaFoldDB" id="C5K6M4"/>
<evidence type="ECO:0000313" key="7">
    <source>
        <dbReference type="EMBL" id="EER19944.1"/>
    </source>
</evidence>
<evidence type="ECO:0000259" key="6">
    <source>
        <dbReference type="SMART" id="SM00382"/>
    </source>
</evidence>
<evidence type="ECO:0000256" key="4">
    <source>
        <dbReference type="ARBA" id="ARBA00022840"/>
    </source>
</evidence>
<dbReference type="Pfam" id="PF00004">
    <property type="entry name" value="AAA"/>
    <property type="match status" value="2"/>
</dbReference>
<evidence type="ECO:0000256" key="1">
    <source>
        <dbReference type="ARBA" id="ARBA00006914"/>
    </source>
</evidence>